<protein>
    <submittedName>
        <fullName evidence="1">Uncharacterized protein</fullName>
    </submittedName>
</protein>
<proteinExistence type="predicted"/>
<accession>H2XS43</accession>
<reference evidence="1" key="2">
    <citation type="journal article" date="2008" name="Genome Biol.">
        <title>Improved genome assembly and evidence-based global gene model set for the chordate Ciona intestinalis: new insight into intron and operon populations.</title>
        <authorList>
            <person name="Satou Y."/>
            <person name="Mineta K."/>
            <person name="Ogasawara M."/>
            <person name="Sasakura Y."/>
            <person name="Shoguchi E."/>
            <person name="Ueno K."/>
            <person name="Yamada L."/>
            <person name="Matsumoto J."/>
            <person name="Wasserscheid J."/>
            <person name="Dewar K."/>
            <person name="Wiley G.B."/>
            <person name="Macmil S.L."/>
            <person name="Roe B.A."/>
            <person name="Zeller R.W."/>
            <person name="Hastings K.E."/>
            <person name="Lemaire P."/>
            <person name="Lindquist E."/>
            <person name="Endo T."/>
            <person name="Hotta K."/>
            <person name="Inaba K."/>
        </authorList>
    </citation>
    <scope>NUCLEOTIDE SEQUENCE [LARGE SCALE GENOMIC DNA]</scope>
    <source>
        <strain evidence="1">wild type</strain>
    </source>
</reference>
<reference evidence="1" key="4">
    <citation type="submission" date="2025-09" db="UniProtKB">
        <authorList>
            <consortium name="Ensembl"/>
        </authorList>
    </citation>
    <scope>IDENTIFICATION</scope>
</reference>
<dbReference type="Ensembl" id="ENSCINT00000032194.1">
    <property type="protein sequence ID" value="ENSCINP00000032477.1"/>
    <property type="gene ID" value="ENSCING00000021771.1"/>
</dbReference>
<dbReference type="EMBL" id="EAAA01000835">
    <property type="status" value="NOT_ANNOTATED_CDS"/>
    <property type="molecule type" value="Genomic_DNA"/>
</dbReference>
<evidence type="ECO:0000313" key="1">
    <source>
        <dbReference type="Ensembl" id="ENSCINP00000032477.1"/>
    </source>
</evidence>
<name>H2XS43_CIOIN</name>
<dbReference type="AlphaFoldDB" id="H2XS43"/>
<evidence type="ECO:0000313" key="2">
    <source>
        <dbReference type="Proteomes" id="UP000008144"/>
    </source>
</evidence>
<keyword evidence="2" id="KW-1185">Reference proteome</keyword>
<reference evidence="2" key="1">
    <citation type="journal article" date="2002" name="Science">
        <title>The draft genome of Ciona intestinalis: insights into chordate and vertebrate origins.</title>
        <authorList>
            <person name="Dehal P."/>
            <person name="Satou Y."/>
            <person name="Campbell R.K."/>
            <person name="Chapman J."/>
            <person name="Degnan B."/>
            <person name="De Tomaso A."/>
            <person name="Davidson B."/>
            <person name="Di Gregorio A."/>
            <person name="Gelpke M."/>
            <person name="Goodstein D.M."/>
            <person name="Harafuji N."/>
            <person name="Hastings K.E."/>
            <person name="Ho I."/>
            <person name="Hotta K."/>
            <person name="Huang W."/>
            <person name="Kawashima T."/>
            <person name="Lemaire P."/>
            <person name="Martinez D."/>
            <person name="Meinertzhagen I.A."/>
            <person name="Necula S."/>
            <person name="Nonaka M."/>
            <person name="Putnam N."/>
            <person name="Rash S."/>
            <person name="Saiga H."/>
            <person name="Satake M."/>
            <person name="Terry A."/>
            <person name="Yamada L."/>
            <person name="Wang H.G."/>
            <person name="Awazu S."/>
            <person name="Azumi K."/>
            <person name="Boore J."/>
            <person name="Branno M."/>
            <person name="Chin-Bow S."/>
            <person name="DeSantis R."/>
            <person name="Doyle S."/>
            <person name="Francino P."/>
            <person name="Keys D.N."/>
            <person name="Haga S."/>
            <person name="Hayashi H."/>
            <person name="Hino K."/>
            <person name="Imai K.S."/>
            <person name="Inaba K."/>
            <person name="Kano S."/>
            <person name="Kobayashi K."/>
            <person name="Kobayashi M."/>
            <person name="Lee B.I."/>
            <person name="Makabe K.W."/>
            <person name="Manohar C."/>
            <person name="Matassi G."/>
            <person name="Medina M."/>
            <person name="Mochizuki Y."/>
            <person name="Mount S."/>
            <person name="Morishita T."/>
            <person name="Miura S."/>
            <person name="Nakayama A."/>
            <person name="Nishizaka S."/>
            <person name="Nomoto H."/>
            <person name="Ohta F."/>
            <person name="Oishi K."/>
            <person name="Rigoutsos I."/>
            <person name="Sano M."/>
            <person name="Sasaki A."/>
            <person name="Sasakura Y."/>
            <person name="Shoguchi E."/>
            <person name="Shin-i T."/>
            <person name="Spagnuolo A."/>
            <person name="Stainier D."/>
            <person name="Suzuki M.M."/>
            <person name="Tassy O."/>
            <person name="Takatori N."/>
            <person name="Tokuoka M."/>
            <person name="Yagi K."/>
            <person name="Yoshizaki F."/>
            <person name="Wada S."/>
            <person name="Zhang C."/>
            <person name="Hyatt P.D."/>
            <person name="Larimer F."/>
            <person name="Detter C."/>
            <person name="Doggett N."/>
            <person name="Glavina T."/>
            <person name="Hawkins T."/>
            <person name="Richardson P."/>
            <person name="Lucas S."/>
            <person name="Kohara Y."/>
            <person name="Levine M."/>
            <person name="Satoh N."/>
            <person name="Rokhsar D.S."/>
        </authorList>
    </citation>
    <scope>NUCLEOTIDE SEQUENCE [LARGE SCALE GENOMIC DNA]</scope>
</reference>
<dbReference type="HOGENOM" id="CLU_2921898_0_0_1"/>
<dbReference type="InParanoid" id="H2XS43"/>
<dbReference type="Proteomes" id="UP000008144">
    <property type="component" value="Chromosome 11"/>
</dbReference>
<sequence length="61" mass="7298">MEKKECAKINTHNGYCLRQRNILEIFVFQLQSNLVYKLVPTYWEGASYIIGFNMLLKYIYS</sequence>
<organism evidence="1 2">
    <name type="scientific">Ciona intestinalis</name>
    <name type="common">Transparent sea squirt</name>
    <name type="synonym">Ascidia intestinalis</name>
    <dbReference type="NCBI Taxonomy" id="7719"/>
    <lineage>
        <taxon>Eukaryota</taxon>
        <taxon>Metazoa</taxon>
        <taxon>Chordata</taxon>
        <taxon>Tunicata</taxon>
        <taxon>Ascidiacea</taxon>
        <taxon>Phlebobranchia</taxon>
        <taxon>Cionidae</taxon>
        <taxon>Ciona</taxon>
    </lineage>
</organism>
<reference evidence="1" key="3">
    <citation type="submission" date="2025-08" db="UniProtKB">
        <authorList>
            <consortium name="Ensembl"/>
        </authorList>
    </citation>
    <scope>IDENTIFICATION</scope>
</reference>